<dbReference type="RefSeq" id="WP_186505667.1">
    <property type="nucleotide sequence ID" value="NZ_JACNEP010000003.1"/>
</dbReference>
<gene>
    <name evidence="1" type="ORF">H8B19_04840</name>
</gene>
<dbReference type="EMBL" id="JACNEP010000003">
    <property type="protein sequence ID" value="MBC3765190.1"/>
    <property type="molecule type" value="Genomic_DNA"/>
</dbReference>
<comment type="caution">
    <text evidence="1">The sequence shown here is derived from an EMBL/GenBank/DDBJ whole genome shotgun (WGS) entry which is preliminary data.</text>
</comment>
<reference evidence="1" key="2">
    <citation type="submission" date="2020-08" db="EMBL/GenBank/DDBJ databases">
        <authorList>
            <person name="Lai Q."/>
        </authorList>
    </citation>
    <scope>NUCLEOTIDE SEQUENCE</scope>
    <source>
        <strain evidence="1">S27-2</strain>
    </source>
</reference>
<evidence type="ECO:0000313" key="1">
    <source>
        <dbReference type="EMBL" id="MBC3765190.1"/>
    </source>
</evidence>
<evidence type="ECO:0000313" key="2">
    <source>
        <dbReference type="Proteomes" id="UP000601768"/>
    </source>
</evidence>
<dbReference type="PANTHER" id="PTHR40763:SF5">
    <property type="entry name" value="MEMBRANE PROTEIN"/>
    <property type="match status" value="1"/>
</dbReference>
<accession>A0A8J6IND3</accession>
<proteinExistence type="predicted"/>
<keyword evidence="2" id="KW-1185">Reference proteome</keyword>
<name>A0A8J6IND3_9ALTE</name>
<reference evidence="1" key="1">
    <citation type="journal article" date="2018" name="Int. J. Syst. Evol. Microbiol.">
        <title>Neptunicella marina gen. nov., sp. nov., isolated from surface seawater.</title>
        <authorList>
            <person name="Liu X."/>
            <person name="Lai Q."/>
            <person name="Du Y."/>
            <person name="Zhang X."/>
            <person name="Liu Z."/>
            <person name="Sun F."/>
            <person name="Shao Z."/>
        </authorList>
    </citation>
    <scope>NUCLEOTIDE SEQUENCE</scope>
    <source>
        <strain evidence="1">S27-2</strain>
    </source>
</reference>
<protein>
    <submittedName>
        <fullName evidence="1">DUF1707 and DUF2154 domain-containing protein</fullName>
    </submittedName>
</protein>
<organism evidence="1 2">
    <name type="scientific">Neptunicella marina</name>
    <dbReference type="NCBI Taxonomy" id="2125989"/>
    <lineage>
        <taxon>Bacteria</taxon>
        <taxon>Pseudomonadati</taxon>
        <taxon>Pseudomonadota</taxon>
        <taxon>Gammaproteobacteria</taxon>
        <taxon>Alteromonadales</taxon>
        <taxon>Alteromonadaceae</taxon>
        <taxon>Neptunicella</taxon>
    </lineage>
</organism>
<sequence>MDININDRPIQKLREEAIDRLIMNYSHEKISLDAFERRLDVINQSDQHSVILQQVEDLPLTVDEQYTQTKARAMHSSLYDDAGTEHDSIVSVLSSCERRGNWVLPRVLTLWSVMASNKLDLSDASFSDKTVEIKLNSIMSDDTIYIPPGANLVVRSKNILSSLSSEYSEKLDVNQPTVVISGICALSSVKIKVRRSAKEKWVAFAEQMKQLFN</sequence>
<dbReference type="Proteomes" id="UP000601768">
    <property type="component" value="Unassembled WGS sequence"/>
</dbReference>
<dbReference type="PANTHER" id="PTHR40763">
    <property type="entry name" value="MEMBRANE PROTEIN-RELATED"/>
    <property type="match status" value="1"/>
</dbReference>
<dbReference type="AlphaFoldDB" id="A0A8J6IND3"/>